<proteinExistence type="predicted"/>
<evidence type="ECO:0000256" key="3">
    <source>
        <dbReference type="SAM" id="SignalP"/>
    </source>
</evidence>
<reference evidence="4 5" key="1">
    <citation type="journal article" date="2014" name="PLoS ONE">
        <title>The first complete genome sequence of the class fimbriimonadia in the phylum armatimonadetes.</title>
        <authorList>
            <person name="Hu Z.Y."/>
            <person name="Wang Y.Z."/>
            <person name="Im W.T."/>
            <person name="Wang S.Y."/>
            <person name="Zhao G.P."/>
            <person name="Zheng H.J."/>
            <person name="Quan Z.X."/>
        </authorList>
    </citation>
    <scope>NUCLEOTIDE SEQUENCE [LARGE SCALE GENOMIC DNA]</scope>
    <source>
        <strain evidence="4">Gsoil 348</strain>
    </source>
</reference>
<evidence type="ECO:0000313" key="4">
    <source>
        <dbReference type="EMBL" id="AIE83572.1"/>
    </source>
</evidence>
<feature type="region of interest" description="Disordered" evidence="2">
    <location>
        <begin position="125"/>
        <end position="146"/>
    </location>
</feature>
<dbReference type="EMBL" id="CP007139">
    <property type="protein sequence ID" value="AIE83572.1"/>
    <property type="molecule type" value="Genomic_DNA"/>
</dbReference>
<dbReference type="AlphaFoldDB" id="A0A068NJG6"/>
<keyword evidence="1" id="KW-0175">Coiled coil</keyword>
<keyword evidence="5" id="KW-1185">Reference proteome</keyword>
<feature type="coiled-coil region" evidence="1">
    <location>
        <begin position="303"/>
        <end position="372"/>
    </location>
</feature>
<dbReference type="HOGENOM" id="CLU_507848_0_0_0"/>
<organism evidence="4 5">
    <name type="scientific">Fimbriimonas ginsengisoli Gsoil 348</name>
    <dbReference type="NCBI Taxonomy" id="661478"/>
    <lineage>
        <taxon>Bacteria</taxon>
        <taxon>Bacillati</taxon>
        <taxon>Armatimonadota</taxon>
        <taxon>Fimbriimonadia</taxon>
        <taxon>Fimbriimonadales</taxon>
        <taxon>Fimbriimonadaceae</taxon>
        <taxon>Fimbriimonas</taxon>
    </lineage>
</organism>
<evidence type="ECO:0000256" key="2">
    <source>
        <dbReference type="SAM" id="MobiDB-lite"/>
    </source>
</evidence>
<sequence length="536" mass="56977">MPLRAHPLRPAVLIGLILVSTVASAADPIRVFQFPDGRIRLWLKGAPTVTASPQGGWTIQPAGKEKDRTWLARLKTLVGKGVESPWKTTLDAVQAGSPLGGVVLLKPSASLETKVLDPKNTRLRAYDPTGRESSATFTNGTSGWTSSDAPGVESFLEQRLSATGPQVGAALLQKVGAPSGSANPLSDFVSAVSTSAVQPGPILIEGAKGPVVLDITPPALAAPAPTTGGSSGKPATPTTVAEPKEGTGFPWLPVLLSLLVGGGAGFAVRAAVAPKKKPAAPVDDSKRVAADLSARLAKRDEEILMLKQALEETKRSSKEYRDQHNAWVRDRDETVKSIEDERAAHHKARADADALAAKLKQAQDEHQRVGRELTQQVDSLTRSGQRSGAELQALTARARAYADLQREAAEAFNYIQSEVGRPEISAAVGYLLSFSCAELLESVAKPNPILARAMLTNIERIASSFGSTPHARKLTATVQRLLADLGEGTILESTQPHAHARYYDELLRLLRHQRGLELSPFYFGTDSAGAAHAVHV</sequence>
<dbReference type="Proteomes" id="UP000027982">
    <property type="component" value="Chromosome"/>
</dbReference>
<accession>A0A068NJG6</accession>
<keyword evidence="3" id="KW-0732">Signal</keyword>
<feature type="chain" id="PRO_5001651781" evidence="3">
    <location>
        <begin position="26"/>
        <end position="536"/>
    </location>
</feature>
<dbReference type="KEGG" id="fgi:OP10G_0204"/>
<dbReference type="STRING" id="661478.OP10G_0204"/>
<feature type="region of interest" description="Disordered" evidence="2">
    <location>
        <begin position="222"/>
        <end position="244"/>
    </location>
</feature>
<protein>
    <submittedName>
        <fullName evidence="4">Uncharacterized protein</fullName>
    </submittedName>
</protein>
<evidence type="ECO:0000256" key="1">
    <source>
        <dbReference type="SAM" id="Coils"/>
    </source>
</evidence>
<name>A0A068NJG6_FIMGI</name>
<gene>
    <name evidence="4" type="ORF">OP10G_0204</name>
</gene>
<feature type="signal peptide" evidence="3">
    <location>
        <begin position="1"/>
        <end position="25"/>
    </location>
</feature>
<dbReference type="RefSeq" id="WP_025227754.1">
    <property type="nucleotide sequence ID" value="NZ_CP007139.1"/>
</dbReference>
<evidence type="ECO:0000313" key="5">
    <source>
        <dbReference type="Proteomes" id="UP000027982"/>
    </source>
</evidence>
<feature type="compositionally biased region" description="Polar residues" evidence="2">
    <location>
        <begin position="131"/>
        <end position="146"/>
    </location>
</feature>